<keyword evidence="6" id="KW-0966">Cell projection</keyword>
<evidence type="ECO:0000313" key="10">
    <source>
        <dbReference type="Proteomes" id="UP001205105"/>
    </source>
</evidence>
<evidence type="ECO:0000256" key="6">
    <source>
        <dbReference type="ARBA" id="ARBA00023273"/>
    </source>
</evidence>
<gene>
    <name evidence="9" type="ORF">COHA_005645</name>
</gene>
<feature type="compositionally biased region" description="Low complexity" evidence="8">
    <location>
        <begin position="368"/>
        <end position="385"/>
    </location>
</feature>
<dbReference type="GO" id="GO:0030992">
    <property type="term" value="C:intraciliary transport particle B"/>
    <property type="evidence" value="ECO:0007669"/>
    <property type="project" value="TreeGrafter"/>
</dbReference>
<evidence type="ECO:0000256" key="4">
    <source>
        <dbReference type="ARBA" id="ARBA00023054"/>
    </source>
</evidence>
<evidence type="ECO:0000256" key="7">
    <source>
        <dbReference type="SAM" id="Coils"/>
    </source>
</evidence>
<accession>A0AAD5DQL8</accession>
<organism evidence="9 10">
    <name type="scientific">Chlorella ohadii</name>
    <dbReference type="NCBI Taxonomy" id="2649997"/>
    <lineage>
        <taxon>Eukaryota</taxon>
        <taxon>Viridiplantae</taxon>
        <taxon>Chlorophyta</taxon>
        <taxon>core chlorophytes</taxon>
        <taxon>Trebouxiophyceae</taxon>
        <taxon>Chlorellales</taxon>
        <taxon>Chlorellaceae</taxon>
        <taxon>Chlorella clade</taxon>
        <taxon>Chlorella</taxon>
    </lineage>
</organism>
<protein>
    <recommendedName>
        <fullName evidence="11">Clusterin-associated protein 1</fullName>
    </recommendedName>
</protein>
<dbReference type="Pfam" id="PF10234">
    <property type="entry name" value="Cluap1"/>
    <property type="match status" value="1"/>
</dbReference>
<sequence length="422" mass="43657">MATCKATLMEELAALGCPLRAPPPSLGTRAAFEWVSEALLWLCQRAAPKLAVQRDCSSEAKRVAFLTALGTQFFAATRMRLNLRRLHRAGGGAVRELFRLATALRQAADATESAAAPPAAPQLQCTGGELRALAQRVGASATKLVGALAAGPAAEASAAEATAASADVAAADSALQAALHAALAQAAQLEAAVAALGQEAGVLEGRVERRHAELDRVERRLDALHAVRPAHSGEAEELEGQLAELYQAYLHMFRNLEYLEAQADRRRTARQAEAEEAERELRRIQRQVAADELRMLQGDQGSPQAPMDSEDSEELALGSPSPAARSRLDGVSGAGEDDLDGGGRAVRFPGATTIPAHRPEGGGPPRPSGARRTTGSGNALLKKAAGGSGSGGSAGAADVLVVEAPAVAAGRCSWLGTGGDNF</sequence>
<name>A0AAD5DQL8_9CHLO</name>
<evidence type="ECO:0008006" key="11">
    <source>
        <dbReference type="Google" id="ProtNLM"/>
    </source>
</evidence>
<keyword evidence="10" id="KW-1185">Reference proteome</keyword>
<evidence type="ECO:0000256" key="3">
    <source>
        <dbReference type="ARBA" id="ARBA00022794"/>
    </source>
</evidence>
<keyword evidence="5" id="KW-0969">Cilium</keyword>
<proteinExistence type="inferred from homology"/>
<keyword evidence="4 7" id="KW-0175">Coiled coil</keyword>
<evidence type="ECO:0000256" key="2">
    <source>
        <dbReference type="ARBA" id="ARBA00008340"/>
    </source>
</evidence>
<dbReference type="EMBL" id="JADXDR010000077">
    <property type="protein sequence ID" value="KAI7840623.1"/>
    <property type="molecule type" value="Genomic_DNA"/>
</dbReference>
<evidence type="ECO:0000313" key="9">
    <source>
        <dbReference type="EMBL" id="KAI7840623.1"/>
    </source>
</evidence>
<dbReference type="GO" id="GO:0060271">
    <property type="term" value="P:cilium assembly"/>
    <property type="evidence" value="ECO:0007669"/>
    <property type="project" value="TreeGrafter"/>
</dbReference>
<dbReference type="InterPro" id="IPR019366">
    <property type="entry name" value="Clusterin-associated_protein-1"/>
</dbReference>
<comment type="caution">
    <text evidence="9">The sequence shown here is derived from an EMBL/GenBank/DDBJ whole genome shotgun (WGS) entry which is preliminary data.</text>
</comment>
<evidence type="ECO:0000256" key="8">
    <source>
        <dbReference type="SAM" id="MobiDB-lite"/>
    </source>
</evidence>
<reference evidence="9" key="1">
    <citation type="submission" date="2020-11" db="EMBL/GenBank/DDBJ databases">
        <title>Chlorella ohadii genome sequencing and assembly.</title>
        <authorList>
            <person name="Murik O."/>
            <person name="Treves H."/>
            <person name="Kedem I."/>
            <person name="Shotland Y."/>
            <person name="Kaplan A."/>
        </authorList>
    </citation>
    <scope>NUCLEOTIDE SEQUENCE</scope>
    <source>
        <strain evidence="9">1</strain>
    </source>
</reference>
<dbReference type="GO" id="GO:0005929">
    <property type="term" value="C:cilium"/>
    <property type="evidence" value="ECO:0007669"/>
    <property type="project" value="UniProtKB-SubCell"/>
</dbReference>
<comment type="similarity">
    <text evidence="2">Belongs to the CLUAP1 family.</text>
</comment>
<evidence type="ECO:0000256" key="5">
    <source>
        <dbReference type="ARBA" id="ARBA00023069"/>
    </source>
</evidence>
<dbReference type="GO" id="GO:0005815">
    <property type="term" value="C:microtubule organizing center"/>
    <property type="evidence" value="ECO:0007669"/>
    <property type="project" value="TreeGrafter"/>
</dbReference>
<feature type="coiled-coil region" evidence="7">
    <location>
        <begin position="258"/>
        <end position="294"/>
    </location>
</feature>
<dbReference type="PANTHER" id="PTHR21547:SF0">
    <property type="entry name" value="CLUSTERIN-ASSOCIATED PROTEIN 1"/>
    <property type="match status" value="1"/>
</dbReference>
<feature type="region of interest" description="Disordered" evidence="8">
    <location>
        <begin position="298"/>
        <end position="395"/>
    </location>
</feature>
<comment type="subcellular location">
    <subcellularLocation>
        <location evidence="1">Cell projection</location>
        <location evidence="1">Cilium</location>
    </subcellularLocation>
</comment>
<dbReference type="AlphaFoldDB" id="A0AAD5DQL8"/>
<keyword evidence="3" id="KW-0970">Cilium biogenesis/degradation</keyword>
<dbReference type="PANTHER" id="PTHR21547">
    <property type="entry name" value="CLUSTERIN ASSOCIATED PROTEIN 1"/>
    <property type="match status" value="1"/>
</dbReference>
<evidence type="ECO:0000256" key="1">
    <source>
        <dbReference type="ARBA" id="ARBA00004138"/>
    </source>
</evidence>
<dbReference type="Proteomes" id="UP001205105">
    <property type="component" value="Unassembled WGS sequence"/>
</dbReference>